<dbReference type="EMBL" id="BFAV01000087">
    <property type="protein sequence ID" value="GBF33258.1"/>
    <property type="molecule type" value="Genomic_DNA"/>
</dbReference>
<protein>
    <submittedName>
        <fullName evidence="4">Deoxyguanosinetriphosphate triphosphohydrolase</fullName>
    </submittedName>
</protein>
<proteinExistence type="predicted"/>
<dbReference type="PANTHER" id="PTHR11373">
    <property type="entry name" value="DEOXYNUCLEOSIDE TRIPHOSPHATE TRIPHOSPHOHYDROLASE"/>
    <property type="match status" value="1"/>
</dbReference>
<accession>A0A2L2XAQ3</accession>
<dbReference type="InterPro" id="IPR045509">
    <property type="entry name" value="HD_assoc_2"/>
</dbReference>
<dbReference type="CDD" id="cd00077">
    <property type="entry name" value="HDc"/>
    <property type="match status" value="1"/>
</dbReference>
<reference evidence="5" key="1">
    <citation type="submission" date="2018-02" db="EMBL/GenBank/DDBJ databases">
        <title>Genome sequence of Desulfocucumis palustris strain NAW-5.</title>
        <authorList>
            <person name="Watanabe M."/>
            <person name="Kojima H."/>
            <person name="Fukui M."/>
        </authorList>
    </citation>
    <scope>NUCLEOTIDE SEQUENCE [LARGE SCALE GENOMIC DNA]</scope>
    <source>
        <strain evidence="5">NAW-5</strain>
    </source>
</reference>
<dbReference type="Pfam" id="PF01966">
    <property type="entry name" value="HD"/>
    <property type="match status" value="1"/>
</dbReference>
<dbReference type="GO" id="GO:0006203">
    <property type="term" value="P:dGTP catabolic process"/>
    <property type="evidence" value="ECO:0007669"/>
    <property type="project" value="TreeGrafter"/>
</dbReference>
<evidence type="ECO:0000256" key="2">
    <source>
        <dbReference type="SAM" id="MobiDB-lite"/>
    </source>
</evidence>
<gene>
    <name evidence="4" type="ORF">DCCM_2357</name>
</gene>
<dbReference type="GO" id="GO:0008832">
    <property type="term" value="F:dGTPase activity"/>
    <property type="evidence" value="ECO:0007669"/>
    <property type="project" value="TreeGrafter"/>
</dbReference>
<dbReference type="RefSeq" id="WP_104371682.1">
    <property type="nucleotide sequence ID" value="NZ_BFAV01000087.1"/>
</dbReference>
<dbReference type="SMART" id="SM00471">
    <property type="entry name" value="HDc"/>
    <property type="match status" value="1"/>
</dbReference>
<dbReference type="Gene3D" id="1.10.3210.10">
    <property type="entry name" value="Hypothetical protein af1432"/>
    <property type="match status" value="1"/>
</dbReference>
<feature type="compositionally biased region" description="Basic and acidic residues" evidence="2">
    <location>
        <begin position="1"/>
        <end position="12"/>
    </location>
</feature>
<dbReference type="InterPro" id="IPR003607">
    <property type="entry name" value="HD/PDEase_dom"/>
</dbReference>
<name>A0A2L2XAQ3_9FIRM</name>
<dbReference type="Pfam" id="PF19276">
    <property type="entry name" value="HD_assoc_2"/>
    <property type="match status" value="1"/>
</dbReference>
<sequence>MAVDSDQKKTLELPDAPTKQSNGKEDLYSELYEFRDPIHGLIPLNKAERNIIDTEVFQRLRNIRQLGTSYKVYHGAEHTRFGHSIGVMHLVGKVFDSLWQRLNYLGVQADEFNRLRQTARIAGLLHDIGHAPFSHVGENKRYGLFRKLQDVDGKERDGHEVYSRLIIKNILGDYINKFFGPLEIKVEDVLTILIGKTSDKHLRFVDDILSGQLDADKMDYLLRDSHYCGVQYGKYDLHKFLSSLTICRSEQDEWQLGLSIDGVNVAEEFIFARYWMFLQVYFHKTRRIYDYYLSSYLKSIFPSGYPLDLIQYIELNDNEILQRIYRDAKAGTNNWAKCFYERNHSSEAFVSKPHLEENEEKQQDDKDHVTWVIEKFEEKYPPQNDPLSYYVDQAKGTAAKELITIKTFLEEAEEESEHRLPAIPIRLKYTNKIIPIQEMSIPIKHISDKEINVLRIYSPKKHVEKTRGFCNSLFYNEYIEYKREMEVTRRKFEELQAKLEKDRSDSKRRKEKY</sequence>
<keyword evidence="1" id="KW-0175">Coiled coil</keyword>
<feature type="region of interest" description="Disordered" evidence="2">
    <location>
        <begin position="1"/>
        <end position="23"/>
    </location>
</feature>
<dbReference type="PANTHER" id="PTHR11373:SF4">
    <property type="entry name" value="DEOXYNUCLEOSIDE TRIPHOSPHATE TRIPHOSPHOHYDROLASE SAMHD1"/>
    <property type="match status" value="1"/>
</dbReference>
<dbReference type="OrthoDB" id="9803619at2"/>
<dbReference type="InterPro" id="IPR050135">
    <property type="entry name" value="dGTPase-like"/>
</dbReference>
<evidence type="ECO:0000259" key="3">
    <source>
        <dbReference type="SMART" id="SM00471"/>
    </source>
</evidence>
<evidence type="ECO:0000313" key="5">
    <source>
        <dbReference type="Proteomes" id="UP000239549"/>
    </source>
</evidence>
<dbReference type="InterPro" id="IPR006674">
    <property type="entry name" value="HD_domain"/>
</dbReference>
<evidence type="ECO:0000256" key="1">
    <source>
        <dbReference type="SAM" id="Coils"/>
    </source>
</evidence>
<feature type="coiled-coil region" evidence="1">
    <location>
        <begin position="478"/>
        <end position="505"/>
    </location>
</feature>
<keyword evidence="4" id="KW-0378">Hydrolase</keyword>
<dbReference type="Proteomes" id="UP000239549">
    <property type="component" value="Unassembled WGS sequence"/>
</dbReference>
<dbReference type="SUPFAM" id="SSF109604">
    <property type="entry name" value="HD-domain/PDEase-like"/>
    <property type="match status" value="1"/>
</dbReference>
<organism evidence="4 5">
    <name type="scientific">Desulfocucumis palustris</name>
    <dbReference type="NCBI Taxonomy" id="1898651"/>
    <lineage>
        <taxon>Bacteria</taxon>
        <taxon>Bacillati</taxon>
        <taxon>Bacillota</taxon>
        <taxon>Clostridia</taxon>
        <taxon>Eubacteriales</taxon>
        <taxon>Desulfocucumaceae</taxon>
        <taxon>Desulfocucumis</taxon>
    </lineage>
</organism>
<comment type="caution">
    <text evidence="4">The sequence shown here is derived from an EMBL/GenBank/DDBJ whole genome shotgun (WGS) entry which is preliminary data.</text>
</comment>
<dbReference type="AlphaFoldDB" id="A0A2L2XAQ3"/>
<feature type="domain" description="HD/PDEase" evidence="3">
    <location>
        <begin position="76"/>
        <end position="230"/>
    </location>
</feature>
<evidence type="ECO:0000313" key="4">
    <source>
        <dbReference type="EMBL" id="GBF33258.1"/>
    </source>
</evidence>
<keyword evidence="5" id="KW-1185">Reference proteome</keyword>